<accession>A0A3R5U5P3</accession>
<evidence type="ECO:0000256" key="2">
    <source>
        <dbReference type="SAM" id="SignalP"/>
    </source>
</evidence>
<reference evidence="4 5" key="1">
    <citation type="submission" date="2018-01" db="EMBL/GenBank/DDBJ databases">
        <title>Genome Sequencing and Assembly of Anaerobacter polyendosporus strain CT4.</title>
        <authorList>
            <person name="Tachaapaikoon C."/>
            <person name="Sutheeworapong S."/>
            <person name="Jenjaroenpun P."/>
            <person name="Wongsurawat T."/>
            <person name="Nookeaw I."/>
            <person name="Cheawchanlertfa P."/>
            <person name="Kosugi A."/>
            <person name="Cheevadhanarak S."/>
            <person name="Ratanakhanokchai K."/>
        </authorList>
    </citation>
    <scope>NUCLEOTIDE SEQUENCE [LARGE SCALE GENOMIC DNA]</scope>
    <source>
        <strain evidence="4 5">CT4</strain>
    </source>
</reference>
<dbReference type="PROSITE" id="PS51257">
    <property type="entry name" value="PROKAR_LIPOPROTEIN"/>
    <property type="match status" value="1"/>
</dbReference>
<dbReference type="KEGG" id="cmah:C1I91_12775"/>
<evidence type="ECO:0000313" key="4">
    <source>
        <dbReference type="EMBL" id="QAA32443.1"/>
    </source>
</evidence>
<dbReference type="PANTHER" id="PTHR39176:SF1">
    <property type="entry name" value="PERIPLASMIC PROTEIN"/>
    <property type="match status" value="1"/>
</dbReference>
<name>A0A3R5U5P3_9CLOT</name>
<organism evidence="4 5">
    <name type="scientific">Clostridium manihotivorum</name>
    <dbReference type="NCBI Taxonomy" id="2320868"/>
    <lineage>
        <taxon>Bacteria</taxon>
        <taxon>Bacillati</taxon>
        <taxon>Bacillota</taxon>
        <taxon>Clostridia</taxon>
        <taxon>Eubacteriales</taxon>
        <taxon>Clostridiaceae</taxon>
        <taxon>Clostridium</taxon>
    </lineage>
</organism>
<keyword evidence="2" id="KW-0732">Signal</keyword>
<dbReference type="AlphaFoldDB" id="A0A3R5U5P3"/>
<dbReference type="Pfam" id="PF07007">
    <property type="entry name" value="LprI"/>
    <property type="match status" value="1"/>
</dbReference>
<dbReference type="Gene3D" id="1.20.1270.180">
    <property type="match status" value="1"/>
</dbReference>
<dbReference type="EMBL" id="CP025746">
    <property type="protein sequence ID" value="QAA32443.1"/>
    <property type="molecule type" value="Genomic_DNA"/>
</dbReference>
<feature type="signal peptide" evidence="2">
    <location>
        <begin position="1"/>
        <end position="19"/>
    </location>
</feature>
<gene>
    <name evidence="4" type="ORF">C1I91_12775</name>
</gene>
<keyword evidence="5" id="KW-1185">Reference proteome</keyword>
<feature type="compositionally biased region" description="Basic and acidic residues" evidence="1">
    <location>
        <begin position="84"/>
        <end position="114"/>
    </location>
</feature>
<sequence length="238" mass="26511">MKKSTILLTLILSFGLVGCSSNKKSDTTTAQSTPSDTTSNSSSTSTAKDDNIIKAEKSIENLSSLVDEKKYDEAKALIQDLSKQKLDDSQRESVNKLKNRIDTELSKAATDKKQPNSTSKKQQYKEKLDNLELSLKPTETKYQNGATTKDMREAAGDIYKAWDNALNEIYGVLKEQLSPSDMKNLQAEEVQWIAKRDAKAKEASSSVKGGTLEPVIYTDSLGRTTKDRCYELVEKYMK</sequence>
<protein>
    <recommendedName>
        <fullName evidence="3">Lysozyme inhibitor LprI-like N-terminal domain-containing protein</fullName>
    </recommendedName>
</protein>
<dbReference type="PANTHER" id="PTHR39176">
    <property type="entry name" value="PERIPLASMIC PROTEIN-RELATED"/>
    <property type="match status" value="1"/>
</dbReference>
<evidence type="ECO:0000313" key="5">
    <source>
        <dbReference type="Proteomes" id="UP000286268"/>
    </source>
</evidence>
<dbReference type="Proteomes" id="UP000286268">
    <property type="component" value="Chromosome"/>
</dbReference>
<dbReference type="RefSeq" id="WP_128213231.1">
    <property type="nucleotide sequence ID" value="NZ_CP025746.1"/>
</dbReference>
<dbReference type="InterPro" id="IPR009739">
    <property type="entry name" value="LprI-like_N"/>
</dbReference>
<dbReference type="OrthoDB" id="2438161at2"/>
<feature type="region of interest" description="Disordered" evidence="1">
    <location>
        <begin position="22"/>
        <end position="50"/>
    </location>
</feature>
<feature type="domain" description="Lysozyme inhibitor LprI-like N-terminal" evidence="3">
    <location>
        <begin position="143"/>
        <end position="232"/>
    </location>
</feature>
<evidence type="ECO:0000259" key="3">
    <source>
        <dbReference type="Pfam" id="PF07007"/>
    </source>
</evidence>
<feature type="compositionally biased region" description="Low complexity" evidence="1">
    <location>
        <begin position="27"/>
        <end position="46"/>
    </location>
</feature>
<feature type="region of interest" description="Disordered" evidence="1">
    <location>
        <begin position="84"/>
        <end position="125"/>
    </location>
</feature>
<feature type="chain" id="PRO_5038874547" description="Lysozyme inhibitor LprI-like N-terminal domain-containing protein" evidence="2">
    <location>
        <begin position="20"/>
        <end position="238"/>
    </location>
</feature>
<evidence type="ECO:0000256" key="1">
    <source>
        <dbReference type="SAM" id="MobiDB-lite"/>
    </source>
</evidence>
<proteinExistence type="predicted"/>